<sequence>MTPSSDLVERVAAGAVPAIGRMISRAEAGSPEARPALAEIYRRAGRAHIVGLTGVPGSGKSTLVATLTAHLRRAGQKVGVVAIDPSSPYSGGAILGDRIRMADHVCDAGVYIRSMATRGAMGGMARAALDAVDILDVAGFDTVIIETVGVGQDEVEIARASHTTIVVSAPGLGDEIQAIKAGILEIADIHLVSKCDRSDANRTLTDLKQMLTLGALTARHAEWRIPVIGLSAYRGEGFETLMAAIENHRRVALETETGAQRRHAIARFRLEKTAENLLVERFTRGARQVVEPLADRLSARAGDPYGLATELLEQALAPQHEPGAPT</sequence>
<dbReference type="PANTHER" id="PTHR43087">
    <property type="entry name" value="LYSINE/ARGININE/ORNITHINE TRANSPORT SYSTEM KINASE"/>
    <property type="match status" value="1"/>
</dbReference>
<evidence type="ECO:0000259" key="6">
    <source>
        <dbReference type="SMART" id="SM00382"/>
    </source>
</evidence>
<dbReference type="SMART" id="SM00382">
    <property type="entry name" value="AAA"/>
    <property type="match status" value="1"/>
</dbReference>
<dbReference type="Gene3D" id="3.40.50.300">
    <property type="entry name" value="P-loop containing nucleotide triphosphate hydrolases"/>
    <property type="match status" value="1"/>
</dbReference>
<proteinExistence type="inferred from homology"/>
<dbReference type="PANTHER" id="PTHR43087:SF1">
    <property type="entry name" value="LAO_AO TRANSPORT SYSTEM ATPASE"/>
    <property type="match status" value="1"/>
</dbReference>
<protein>
    <submittedName>
        <fullName evidence="7">LAO/AO transport system kinase</fullName>
        <ecNumber evidence="7">2.7.-.-</ecNumber>
    </submittedName>
</protein>
<comment type="similarity">
    <text evidence="1">Belongs to the SIMIBI class G3E GTPase family. ArgK/MeaB subfamily.</text>
</comment>
<gene>
    <name evidence="7" type="ORF">QO001_005621</name>
</gene>
<evidence type="ECO:0000256" key="2">
    <source>
        <dbReference type="ARBA" id="ARBA00022741"/>
    </source>
</evidence>
<dbReference type="EC" id="2.7.-.-" evidence="7"/>
<evidence type="ECO:0000313" key="7">
    <source>
        <dbReference type="EMBL" id="MDQ0546669.1"/>
    </source>
</evidence>
<evidence type="ECO:0000256" key="3">
    <source>
        <dbReference type="ARBA" id="ARBA00022801"/>
    </source>
</evidence>
<comment type="caution">
    <text evidence="7">The sequence shown here is derived from an EMBL/GenBank/DDBJ whole genome shotgun (WGS) entry which is preliminary data.</text>
</comment>
<dbReference type="Proteomes" id="UP001223420">
    <property type="component" value="Unassembled WGS sequence"/>
</dbReference>
<keyword evidence="2" id="KW-0547">Nucleotide-binding</keyword>
<dbReference type="SUPFAM" id="SSF52540">
    <property type="entry name" value="P-loop containing nucleoside triphosphate hydrolases"/>
    <property type="match status" value="1"/>
</dbReference>
<dbReference type="EMBL" id="JAUSWL010000016">
    <property type="protein sequence ID" value="MDQ0546669.1"/>
    <property type="molecule type" value="Genomic_DNA"/>
</dbReference>
<keyword evidence="5" id="KW-0143">Chaperone</keyword>
<reference evidence="7" key="1">
    <citation type="submission" date="2023-07" db="EMBL/GenBank/DDBJ databases">
        <title>Genomic Encyclopedia of Type Strains, Phase IV (KMG-IV): sequencing the most valuable type-strain genomes for metagenomic binning, comparative biology and taxonomic classification.</title>
        <authorList>
            <person name="Goeker M."/>
        </authorList>
    </citation>
    <scope>NUCLEOTIDE SEQUENCE</scope>
    <source>
        <strain evidence="7">DSM 19569</strain>
    </source>
</reference>
<keyword evidence="4" id="KW-0342">GTP-binding</keyword>
<dbReference type="InterPro" id="IPR003593">
    <property type="entry name" value="AAA+_ATPase"/>
</dbReference>
<dbReference type="InterPro" id="IPR005129">
    <property type="entry name" value="GTPase_ArgK"/>
</dbReference>
<evidence type="ECO:0000313" key="8">
    <source>
        <dbReference type="Proteomes" id="UP001223420"/>
    </source>
</evidence>
<dbReference type="CDD" id="cd03114">
    <property type="entry name" value="MMAA-like"/>
    <property type="match status" value="1"/>
</dbReference>
<dbReference type="GO" id="GO:0016301">
    <property type="term" value="F:kinase activity"/>
    <property type="evidence" value="ECO:0007669"/>
    <property type="project" value="UniProtKB-KW"/>
</dbReference>
<keyword evidence="7" id="KW-0418">Kinase</keyword>
<dbReference type="InterPro" id="IPR027417">
    <property type="entry name" value="P-loop_NTPase"/>
</dbReference>
<accession>A0AAJ1TXN3</accession>
<evidence type="ECO:0000256" key="5">
    <source>
        <dbReference type="ARBA" id="ARBA00023186"/>
    </source>
</evidence>
<dbReference type="AlphaFoldDB" id="A0AAJ1TXN3"/>
<evidence type="ECO:0000256" key="4">
    <source>
        <dbReference type="ARBA" id="ARBA00023134"/>
    </source>
</evidence>
<dbReference type="RefSeq" id="WP_230368461.1">
    <property type="nucleotide sequence ID" value="NZ_JAJALK010000030.1"/>
</dbReference>
<keyword evidence="7" id="KW-0808">Transferase</keyword>
<dbReference type="GO" id="GO:0003924">
    <property type="term" value="F:GTPase activity"/>
    <property type="evidence" value="ECO:0007669"/>
    <property type="project" value="InterPro"/>
</dbReference>
<dbReference type="InterPro" id="IPR052040">
    <property type="entry name" value="GTPase/Isobutyryl-CoA_mutase"/>
</dbReference>
<evidence type="ECO:0000256" key="1">
    <source>
        <dbReference type="ARBA" id="ARBA00009625"/>
    </source>
</evidence>
<feature type="domain" description="AAA+ ATPase" evidence="6">
    <location>
        <begin position="46"/>
        <end position="196"/>
    </location>
</feature>
<organism evidence="7 8">
    <name type="scientific">Methylobacterium brachiatum</name>
    <dbReference type="NCBI Taxonomy" id="269660"/>
    <lineage>
        <taxon>Bacteria</taxon>
        <taxon>Pseudomonadati</taxon>
        <taxon>Pseudomonadota</taxon>
        <taxon>Alphaproteobacteria</taxon>
        <taxon>Hyphomicrobiales</taxon>
        <taxon>Methylobacteriaceae</taxon>
        <taxon>Methylobacterium</taxon>
    </lineage>
</organism>
<name>A0AAJ1TXN3_9HYPH</name>
<dbReference type="GO" id="GO:0005525">
    <property type="term" value="F:GTP binding"/>
    <property type="evidence" value="ECO:0007669"/>
    <property type="project" value="UniProtKB-KW"/>
</dbReference>
<dbReference type="Pfam" id="PF03308">
    <property type="entry name" value="MeaB"/>
    <property type="match status" value="1"/>
</dbReference>
<dbReference type="NCBIfam" id="TIGR00750">
    <property type="entry name" value="lao"/>
    <property type="match status" value="1"/>
</dbReference>
<keyword evidence="3" id="KW-0378">Hydrolase</keyword>